<organism evidence="3">
    <name type="scientific">candidate division WOR-3 bacterium</name>
    <dbReference type="NCBI Taxonomy" id="2052148"/>
    <lineage>
        <taxon>Bacteria</taxon>
        <taxon>Bacteria division WOR-3</taxon>
    </lineage>
</organism>
<dbReference type="AlphaFoldDB" id="A0A7C4THF3"/>
<feature type="transmembrane region" description="Helical" evidence="1">
    <location>
        <begin position="53"/>
        <end position="75"/>
    </location>
</feature>
<comment type="caution">
    <text evidence="3">The sequence shown here is derived from an EMBL/GenBank/DDBJ whole genome shotgun (WGS) entry which is preliminary data.</text>
</comment>
<evidence type="ECO:0000256" key="1">
    <source>
        <dbReference type="SAM" id="Phobius"/>
    </source>
</evidence>
<dbReference type="PROSITE" id="PS50209">
    <property type="entry name" value="CARD"/>
    <property type="match status" value="1"/>
</dbReference>
<dbReference type="InterPro" id="IPR001315">
    <property type="entry name" value="CARD"/>
</dbReference>
<feature type="transmembrane region" description="Helical" evidence="1">
    <location>
        <begin position="20"/>
        <end position="41"/>
    </location>
</feature>
<keyword evidence="1" id="KW-0472">Membrane</keyword>
<proteinExistence type="predicted"/>
<evidence type="ECO:0000313" key="3">
    <source>
        <dbReference type="EMBL" id="HGV98105.1"/>
    </source>
</evidence>
<feature type="domain" description="CARD" evidence="2">
    <location>
        <begin position="123"/>
        <end position="189"/>
    </location>
</feature>
<gene>
    <name evidence="3" type="ORF">ENV60_07400</name>
</gene>
<keyword evidence="1" id="KW-1133">Transmembrane helix</keyword>
<keyword evidence="1" id="KW-0812">Transmembrane</keyword>
<evidence type="ECO:0000259" key="2">
    <source>
        <dbReference type="PROSITE" id="PS50209"/>
    </source>
</evidence>
<protein>
    <recommendedName>
        <fullName evidence="2">CARD domain-containing protein</fullName>
    </recommendedName>
</protein>
<name>A0A7C4THF3_UNCW3</name>
<reference evidence="3" key="1">
    <citation type="journal article" date="2020" name="mSystems">
        <title>Genome- and Community-Level Interaction Insights into Carbon Utilization and Element Cycling Functions of Hydrothermarchaeota in Hydrothermal Sediment.</title>
        <authorList>
            <person name="Zhou Z."/>
            <person name="Liu Y."/>
            <person name="Xu W."/>
            <person name="Pan J."/>
            <person name="Luo Z.H."/>
            <person name="Li M."/>
        </authorList>
    </citation>
    <scope>NUCLEOTIDE SEQUENCE [LARGE SCALE GENOMIC DNA]</scope>
    <source>
        <strain evidence="3">SpSt-774</strain>
    </source>
</reference>
<accession>A0A7C4THF3</accession>
<sequence>MKIERRKNLIVNRLQYRLVLYSFGLVVGVSIILLIAFIIIFGPKEIFPSNKCLAFSVSIFVILLVLLYYFSYITLLKLSNRIYGPLYRLSIYLKKLSEGIETGEIRFRKDDIIDGVQKIYNELCHSLTKTLHYDYNELVNTFSQLEDILDHLHKDDISKEELYKSLENICARLAKALDLTTDIIQKEEN</sequence>
<dbReference type="EMBL" id="DTGZ01000135">
    <property type="protein sequence ID" value="HGV98105.1"/>
    <property type="molecule type" value="Genomic_DNA"/>
</dbReference>